<protein>
    <submittedName>
        <fullName evidence="1">Uncharacterized protein</fullName>
    </submittedName>
</protein>
<reference evidence="2" key="1">
    <citation type="submission" date="2012-06" db="EMBL/GenBank/DDBJ databases">
        <title>Complete sequence of chromosome of Desulfomonile tiedjei DSM 6799.</title>
        <authorList>
            <person name="Lucas S."/>
            <person name="Copeland A."/>
            <person name="Lapidus A."/>
            <person name="Glavina del Rio T."/>
            <person name="Dalin E."/>
            <person name="Tice H."/>
            <person name="Bruce D."/>
            <person name="Goodwin L."/>
            <person name="Pitluck S."/>
            <person name="Peters L."/>
            <person name="Ovchinnikova G."/>
            <person name="Zeytun A."/>
            <person name="Lu M."/>
            <person name="Kyrpides N."/>
            <person name="Mavromatis K."/>
            <person name="Ivanova N."/>
            <person name="Brettin T."/>
            <person name="Detter J.C."/>
            <person name="Han C."/>
            <person name="Larimer F."/>
            <person name="Land M."/>
            <person name="Hauser L."/>
            <person name="Markowitz V."/>
            <person name="Cheng J.-F."/>
            <person name="Hugenholtz P."/>
            <person name="Woyke T."/>
            <person name="Wu D."/>
            <person name="Spring S."/>
            <person name="Schroeder M."/>
            <person name="Brambilla E."/>
            <person name="Klenk H.-P."/>
            <person name="Eisen J.A."/>
        </authorList>
    </citation>
    <scope>NUCLEOTIDE SEQUENCE [LARGE SCALE GENOMIC DNA]</scope>
    <source>
        <strain evidence="2">ATCC 49306 / DSM 6799 / DCB-1</strain>
    </source>
</reference>
<accession>I4C3A5</accession>
<keyword evidence="2" id="KW-1185">Reference proteome</keyword>
<dbReference type="HOGENOM" id="CLU_3215413_0_0_7"/>
<organism evidence="1 2">
    <name type="scientific">Desulfomonile tiedjei (strain ATCC 49306 / DSM 6799 / DCB-1)</name>
    <dbReference type="NCBI Taxonomy" id="706587"/>
    <lineage>
        <taxon>Bacteria</taxon>
        <taxon>Pseudomonadati</taxon>
        <taxon>Thermodesulfobacteriota</taxon>
        <taxon>Desulfomonilia</taxon>
        <taxon>Desulfomonilales</taxon>
        <taxon>Desulfomonilaceae</taxon>
        <taxon>Desulfomonile</taxon>
    </lineage>
</organism>
<dbReference type="EMBL" id="CP003360">
    <property type="protein sequence ID" value="AFM24046.1"/>
    <property type="molecule type" value="Genomic_DNA"/>
</dbReference>
<gene>
    <name evidence="1" type="ordered locus">Desti_1333</name>
</gene>
<dbReference type="Proteomes" id="UP000006055">
    <property type="component" value="Chromosome"/>
</dbReference>
<evidence type="ECO:0000313" key="2">
    <source>
        <dbReference type="Proteomes" id="UP000006055"/>
    </source>
</evidence>
<name>I4C3A5_DESTA</name>
<evidence type="ECO:0000313" key="1">
    <source>
        <dbReference type="EMBL" id="AFM24046.1"/>
    </source>
</evidence>
<dbReference type="KEGG" id="dti:Desti_1333"/>
<proteinExistence type="predicted"/>
<sequence length="44" mass="4940">MNASYWEISHAQWSEDEDMVSDRSLPLFQDSSLKSIGTVHSAIA</sequence>
<dbReference type="AlphaFoldDB" id="I4C3A5"/>